<name>A0A7G3VBJ2_9CAUD</name>
<gene>
    <name evidence="2" type="primary">37</name>
    <name evidence="2" type="ORF">SEA_ZITCH_37</name>
</gene>
<evidence type="ECO:0000256" key="1">
    <source>
        <dbReference type="SAM" id="MobiDB-lite"/>
    </source>
</evidence>
<dbReference type="EMBL" id="MT498036">
    <property type="protein sequence ID" value="QKY78484.1"/>
    <property type="molecule type" value="Genomic_DNA"/>
</dbReference>
<reference evidence="2 3" key="1">
    <citation type="submission" date="2020-05" db="EMBL/GenBank/DDBJ databases">
        <authorList>
            <person name="Mick M."/>
            <person name="Mijatovic I."/>
            <person name="Miller A.J."/>
            <person name="Stuckman S.A."/>
            <person name="Volas E.M."/>
            <person name="Daniels C.J."/>
            <person name="Breitenberger C.A."/>
            <person name="Ball S.L."/>
            <person name="Garlena R.A."/>
            <person name="Russell D.A."/>
            <person name="Pope W.H."/>
            <person name="Jacobs-Sera D."/>
            <person name="Hatfull G.F."/>
        </authorList>
    </citation>
    <scope>NUCLEOTIDE SEQUENCE [LARGE SCALE GENOMIC DNA]</scope>
</reference>
<protein>
    <submittedName>
        <fullName evidence="2">Uncharacterized protein</fullName>
    </submittedName>
</protein>
<dbReference type="Proteomes" id="UP000516468">
    <property type="component" value="Segment"/>
</dbReference>
<evidence type="ECO:0000313" key="2">
    <source>
        <dbReference type="EMBL" id="QKY78484.1"/>
    </source>
</evidence>
<sequence length="229" mass="25486">MARRSNQRARGRIRDNNGVVQALGQRHPLLDVFTAIPLHEPERPQAQLPPINWPTELKQVVCIHVFENLYPGLPAPLPPGVRAHLVDDDGRPIVNERGEPVIIGSSKYRLVNPTGDKGLTMGGAGEHWLTWAVDAQAVQRATAETMAEVGPAQPMPDVGQMDEQELLAHAEQLRAQQLAIEERLQTSERANQLDVPIDMPVAPPPEWGDWTERNRHRLRPKDDEGGDPE</sequence>
<accession>A0A7G3VBJ2</accession>
<proteinExistence type="predicted"/>
<keyword evidence="3" id="KW-1185">Reference proteome</keyword>
<organism evidence="2 3">
    <name type="scientific">Gordonia Phage Zitch</name>
    <dbReference type="NCBI Taxonomy" id="2743909"/>
    <lineage>
        <taxon>Viruses</taxon>
        <taxon>Duplodnaviria</taxon>
        <taxon>Heunggongvirae</taxon>
        <taxon>Uroviricota</taxon>
        <taxon>Caudoviricetes</taxon>
        <taxon>Stackebrandtviridae</taxon>
        <taxon>Schenleyvirinae</taxon>
        <taxon>Zitchvirus</taxon>
        <taxon>Zitchvirus zitch</taxon>
    </lineage>
</organism>
<dbReference type="GeneID" id="63027248"/>
<dbReference type="RefSeq" id="YP_010002695.1">
    <property type="nucleotide sequence ID" value="NC_053247.1"/>
</dbReference>
<evidence type="ECO:0000313" key="3">
    <source>
        <dbReference type="Proteomes" id="UP000516468"/>
    </source>
</evidence>
<dbReference type="KEGG" id="vg:63027248"/>
<feature type="region of interest" description="Disordered" evidence="1">
    <location>
        <begin position="189"/>
        <end position="229"/>
    </location>
</feature>